<name>A0A158EY99_9BURK</name>
<protein>
    <submittedName>
        <fullName evidence="1">Uncharacterized protein</fullName>
    </submittedName>
</protein>
<accession>A0A158EY99</accession>
<organism evidence="1 2">
    <name type="scientific">Caballeronia udeis</name>
    <dbReference type="NCBI Taxonomy" id="1232866"/>
    <lineage>
        <taxon>Bacteria</taxon>
        <taxon>Pseudomonadati</taxon>
        <taxon>Pseudomonadota</taxon>
        <taxon>Betaproteobacteria</taxon>
        <taxon>Burkholderiales</taxon>
        <taxon>Burkholderiaceae</taxon>
        <taxon>Caballeronia</taxon>
    </lineage>
</organism>
<evidence type="ECO:0000313" key="2">
    <source>
        <dbReference type="Proteomes" id="UP000054683"/>
    </source>
</evidence>
<sequence>MKAALGGGDAGQRGNVEGFIQALGRLAVCCKRGIDAARRSIGRLTVTSMNGYGKDI</sequence>
<reference evidence="1 2" key="1">
    <citation type="submission" date="2016-01" db="EMBL/GenBank/DDBJ databases">
        <authorList>
            <person name="Oliw E.H."/>
        </authorList>
    </citation>
    <scope>NUCLEOTIDE SEQUENCE [LARGE SCALE GENOMIC DNA]</scope>
    <source>
        <strain evidence="1">LMG 27134</strain>
    </source>
</reference>
<gene>
    <name evidence="1" type="ORF">AWB69_00382</name>
</gene>
<evidence type="ECO:0000313" key="1">
    <source>
        <dbReference type="EMBL" id="SAL12473.1"/>
    </source>
</evidence>
<dbReference type="EMBL" id="FCOK02000002">
    <property type="protein sequence ID" value="SAL12473.1"/>
    <property type="molecule type" value="Genomic_DNA"/>
</dbReference>
<dbReference type="AlphaFoldDB" id="A0A158EY99"/>
<dbReference type="Proteomes" id="UP000054683">
    <property type="component" value="Unassembled WGS sequence"/>
</dbReference>
<proteinExistence type="predicted"/>